<proteinExistence type="predicted"/>
<dbReference type="AlphaFoldDB" id="A0A7K3WKK4"/>
<feature type="transmembrane region" description="Helical" evidence="1">
    <location>
        <begin position="96"/>
        <end position="113"/>
    </location>
</feature>
<dbReference type="EMBL" id="JAAGVY010000002">
    <property type="protein sequence ID" value="NEN22177.1"/>
    <property type="molecule type" value="Genomic_DNA"/>
</dbReference>
<gene>
    <name evidence="2" type="ORF">G3O08_01500</name>
</gene>
<dbReference type="RefSeq" id="WP_163282903.1">
    <property type="nucleotide sequence ID" value="NZ_JAAGVY010000002.1"/>
</dbReference>
<keyword evidence="1" id="KW-0472">Membrane</keyword>
<name>A0A7K3WKK4_9FLAO</name>
<dbReference type="Proteomes" id="UP000486602">
    <property type="component" value="Unassembled WGS sequence"/>
</dbReference>
<protein>
    <submittedName>
        <fullName evidence="2">Uncharacterized protein</fullName>
    </submittedName>
</protein>
<reference evidence="2 3" key="1">
    <citation type="submission" date="2020-02" db="EMBL/GenBank/DDBJ databases">
        <title>Out from the shadows clarifying the taxonomy of the family Cryomorphaceae and related taxa by utilizing the GTDB taxonomic framework.</title>
        <authorList>
            <person name="Bowman J.P."/>
        </authorList>
    </citation>
    <scope>NUCLEOTIDE SEQUENCE [LARGE SCALE GENOMIC DNA]</scope>
    <source>
        <strain evidence="2 3">QSSC 1-22</strain>
    </source>
</reference>
<evidence type="ECO:0000313" key="2">
    <source>
        <dbReference type="EMBL" id="NEN22177.1"/>
    </source>
</evidence>
<organism evidence="2 3">
    <name type="scientific">Cryomorpha ignava</name>
    <dbReference type="NCBI Taxonomy" id="101383"/>
    <lineage>
        <taxon>Bacteria</taxon>
        <taxon>Pseudomonadati</taxon>
        <taxon>Bacteroidota</taxon>
        <taxon>Flavobacteriia</taxon>
        <taxon>Flavobacteriales</taxon>
        <taxon>Cryomorphaceae</taxon>
        <taxon>Cryomorpha</taxon>
    </lineage>
</organism>
<keyword evidence="3" id="KW-1185">Reference proteome</keyword>
<feature type="transmembrane region" description="Helical" evidence="1">
    <location>
        <begin position="71"/>
        <end position="90"/>
    </location>
</feature>
<evidence type="ECO:0000313" key="3">
    <source>
        <dbReference type="Proteomes" id="UP000486602"/>
    </source>
</evidence>
<feature type="transmembrane region" description="Helical" evidence="1">
    <location>
        <begin position="21"/>
        <end position="50"/>
    </location>
</feature>
<accession>A0A7K3WKK4</accession>
<sequence length="137" mass="15445">MPYVLPKGCRLGLKTFGFMEYVIMIAIGVAAFILGAYCFNSIATPIFYTIPRIQKEKAIGNLAKPISMFKLIMVPIVAAIVFVGVMYLAYDYYVDYPWSVFIGFSIALIGVYTKIKSTKGEKEADFLEDYGEYLKKK</sequence>
<keyword evidence="1" id="KW-1133">Transmembrane helix</keyword>
<comment type="caution">
    <text evidence="2">The sequence shown here is derived from an EMBL/GenBank/DDBJ whole genome shotgun (WGS) entry which is preliminary data.</text>
</comment>
<keyword evidence="1" id="KW-0812">Transmembrane</keyword>
<evidence type="ECO:0000256" key="1">
    <source>
        <dbReference type="SAM" id="Phobius"/>
    </source>
</evidence>